<feature type="region of interest" description="Disordered" evidence="5">
    <location>
        <begin position="636"/>
        <end position="663"/>
    </location>
</feature>
<dbReference type="Gene3D" id="3.40.50.300">
    <property type="entry name" value="P-loop containing nucleotide triphosphate hydrolases"/>
    <property type="match status" value="2"/>
</dbReference>
<dbReference type="Pfam" id="PF12513">
    <property type="entry name" value="SUV3_C"/>
    <property type="match status" value="1"/>
</dbReference>
<proteinExistence type="predicted"/>
<evidence type="ECO:0000256" key="3">
    <source>
        <dbReference type="ARBA" id="ARBA00022806"/>
    </source>
</evidence>
<keyword evidence="8" id="KW-1185">Reference proteome</keyword>
<feature type="domain" description="Helicase C-terminal" evidence="6">
    <location>
        <begin position="332"/>
        <end position="481"/>
    </location>
</feature>
<dbReference type="InterPro" id="IPR022192">
    <property type="entry name" value="SUV3_C"/>
</dbReference>
<dbReference type="Gene3D" id="1.20.58.1080">
    <property type="match status" value="1"/>
</dbReference>
<dbReference type="Pfam" id="PF18147">
    <property type="entry name" value="Suv3_C_1"/>
    <property type="match status" value="1"/>
</dbReference>
<dbReference type="Pfam" id="PF00271">
    <property type="entry name" value="Helicase_C"/>
    <property type="match status" value="1"/>
</dbReference>
<dbReference type="Proteomes" id="UP000310016">
    <property type="component" value="Unassembled WGS sequence"/>
</dbReference>
<dbReference type="InterPro" id="IPR027417">
    <property type="entry name" value="P-loop_NTPase"/>
</dbReference>
<dbReference type="InterPro" id="IPR041082">
    <property type="entry name" value="Suv3_C_1"/>
</dbReference>
<dbReference type="InterPro" id="IPR001650">
    <property type="entry name" value="Helicase_C-like"/>
</dbReference>
<dbReference type="InterPro" id="IPR055206">
    <property type="entry name" value="DEXQc_SUV3"/>
</dbReference>
<dbReference type="SUPFAM" id="SSF52540">
    <property type="entry name" value="P-loop containing nucleoside triphosphate hydrolases"/>
    <property type="match status" value="1"/>
</dbReference>
<evidence type="ECO:0000313" key="8">
    <source>
        <dbReference type="Proteomes" id="UP000310016"/>
    </source>
</evidence>
<keyword evidence="4" id="KW-0067">ATP-binding</keyword>
<dbReference type="OrthoDB" id="9807155at2"/>
<dbReference type="PROSITE" id="PS51194">
    <property type="entry name" value="HELICASE_CTER"/>
    <property type="match status" value="1"/>
</dbReference>
<gene>
    <name evidence="7" type="ORF">FAZ21_12255</name>
</gene>
<keyword evidence="2" id="KW-0378">Hydrolase</keyword>
<accession>A0A4U0PWN9</accession>
<organism evidence="7 8">
    <name type="scientific">Chitiniphilus eburneus</name>
    <dbReference type="NCBI Taxonomy" id="2571148"/>
    <lineage>
        <taxon>Bacteria</taxon>
        <taxon>Pseudomonadati</taxon>
        <taxon>Pseudomonadota</taxon>
        <taxon>Betaproteobacteria</taxon>
        <taxon>Neisseriales</taxon>
        <taxon>Chitinibacteraceae</taxon>
        <taxon>Chitiniphilus</taxon>
    </lineage>
</organism>
<dbReference type="AlphaFoldDB" id="A0A4U0PWN9"/>
<dbReference type="GO" id="GO:0005524">
    <property type="term" value="F:ATP binding"/>
    <property type="evidence" value="ECO:0007669"/>
    <property type="project" value="UniProtKB-KW"/>
</dbReference>
<dbReference type="InterPro" id="IPR050699">
    <property type="entry name" value="RNA-DNA_Helicase"/>
</dbReference>
<protein>
    <submittedName>
        <fullName evidence="7">RNA helicase</fullName>
    </submittedName>
</protein>
<evidence type="ECO:0000259" key="6">
    <source>
        <dbReference type="PROSITE" id="PS51194"/>
    </source>
</evidence>
<evidence type="ECO:0000256" key="4">
    <source>
        <dbReference type="ARBA" id="ARBA00022840"/>
    </source>
</evidence>
<keyword evidence="3 7" id="KW-0347">Helicase</keyword>
<dbReference type="GO" id="GO:0004386">
    <property type="term" value="F:helicase activity"/>
    <property type="evidence" value="ECO:0007669"/>
    <property type="project" value="UniProtKB-KW"/>
</dbReference>
<evidence type="ECO:0000256" key="1">
    <source>
        <dbReference type="ARBA" id="ARBA00022741"/>
    </source>
</evidence>
<dbReference type="Pfam" id="PF22527">
    <property type="entry name" value="DEXQc_Suv3"/>
    <property type="match status" value="1"/>
</dbReference>
<dbReference type="GO" id="GO:0016787">
    <property type="term" value="F:hydrolase activity"/>
    <property type="evidence" value="ECO:0007669"/>
    <property type="project" value="UniProtKB-KW"/>
</dbReference>
<dbReference type="Gene3D" id="1.20.272.40">
    <property type="match status" value="1"/>
</dbReference>
<comment type="caution">
    <text evidence="7">The sequence shown here is derived from an EMBL/GenBank/DDBJ whole genome shotgun (WGS) entry which is preliminary data.</text>
</comment>
<sequence length="663" mass="72304">MTPTPAAPDIAPESDTSHAAALADYLAAHHATLVTTDNSYAVSVAGEVDVDGLRVPYHLVPDEGFLGKTNKWRRLPDTERLALLQARWNPAARDKLEQQLRACARTVLKIARSGGLDPASALHAFQAKYERAQTRCTLALDRIAAANGVNAATRQAEKTRDAVNLSLYPESFTTAQAMARHFIAILGPTNSGKTHAAMEHLAQARSGVYLAPLRLLALENYTRLQDAGVAVSLVTGEQRKLHPEATHVASTVEMLNPNRPVEVAVIDEIQLLDDPDRGAAWTAAVCGVPATTVYLLGALEAREAVEALVKRVGGTLEVRELQRKSPLEMESQPLGSLRNLQAGDVLIAFSRREVLNWRDQAIEQGFRVSAIYGNLSPEVRQAQAERFIDGETQIVVGTDAIGMGLNTPARRVIFTTASKWDGYAEGTIAAPLAKQIAGRAGRYGVHEAGHVAGLDATTHKTIAALLRQKPEPLPSTGFFVAPNLDYLQQISAATGQTRLQPLLELFAKHINVHDEFFLPANLTEQIEKARWLDALNLSLADRFTLSLCPISTKIPMLERALQDWAAARAAKKQAPLLRMDAAFGRNELQFLEDTCKLYSAYAWLGYRMPDTFPHEEIAQSLMKSTSEKIDALLQAQNTQRARGKRPGATVRRGGRSGGGYRRG</sequence>
<dbReference type="PANTHER" id="PTHR12131:SF1">
    <property type="entry name" value="ATP-DEPENDENT RNA HELICASE SUPV3L1, MITOCHONDRIAL-RELATED"/>
    <property type="match status" value="1"/>
</dbReference>
<dbReference type="RefSeq" id="WP_136773727.1">
    <property type="nucleotide sequence ID" value="NZ_CP156074.1"/>
</dbReference>
<name>A0A4U0PWN9_9NEIS</name>
<reference evidence="7 8" key="1">
    <citation type="submission" date="2019-04" db="EMBL/GenBank/DDBJ databases">
        <title>Chitiniphilus eburnea sp. nov., a novel chitinolytic bacterium isolated from aquaculture sludge.</title>
        <authorList>
            <person name="Sheng M."/>
        </authorList>
    </citation>
    <scope>NUCLEOTIDE SEQUENCE [LARGE SCALE GENOMIC DNA]</scope>
    <source>
        <strain evidence="7 8">HX-2-15</strain>
    </source>
</reference>
<evidence type="ECO:0000313" key="7">
    <source>
        <dbReference type="EMBL" id="TJZ72983.1"/>
    </source>
</evidence>
<dbReference type="SMART" id="SM00490">
    <property type="entry name" value="HELICc"/>
    <property type="match status" value="1"/>
</dbReference>
<dbReference type="PANTHER" id="PTHR12131">
    <property type="entry name" value="ATP-DEPENDENT RNA AND DNA HELICASE"/>
    <property type="match status" value="1"/>
</dbReference>
<dbReference type="EMBL" id="SUMF01000013">
    <property type="protein sequence ID" value="TJZ72983.1"/>
    <property type="molecule type" value="Genomic_DNA"/>
</dbReference>
<evidence type="ECO:0000256" key="5">
    <source>
        <dbReference type="SAM" id="MobiDB-lite"/>
    </source>
</evidence>
<evidence type="ECO:0000256" key="2">
    <source>
        <dbReference type="ARBA" id="ARBA00022801"/>
    </source>
</evidence>
<keyword evidence="1" id="KW-0547">Nucleotide-binding</keyword>